<feature type="transmembrane region" description="Helical" evidence="6">
    <location>
        <begin position="108"/>
        <end position="130"/>
    </location>
</feature>
<keyword evidence="4 6" id="KW-1133">Transmembrane helix</keyword>
<dbReference type="EMBL" id="PPXG01000005">
    <property type="protein sequence ID" value="POH82299.1"/>
    <property type="molecule type" value="Genomic_DNA"/>
</dbReference>
<evidence type="ECO:0000313" key="9">
    <source>
        <dbReference type="Proteomes" id="UP000237068"/>
    </source>
</evidence>
<protein>
    <recommendedName>
        <fullName evidence="7">Cytochrome b561 bacterial/Ni-hydrogenase domain-containing protein</fullName>
    </recommendedName>
</protein>
<feature type="transmembrane region" description="Helical" evidence="6">
    <location>
        <begin position="12"/>
        <end position="31"/>
    </location>
</feature>
<keyword evidence="3 6" id="KW-0812">Transmembrane</keyword>
<organism evidence="8 9">
    <name type="scientific">Stutzerimonas stutzeri</name>
    <name type="common">Pseudomonas stutzeri</name>
    <dbReference type="NCBI Taxonomy" id="316"/>
    <lineage>
        <taxon>Bacteria</taxon>
        <taxon>Pseudomonadati</taxon>
        <taxon>Pseudomonadota</taxon>
        <taxon>Gammaproteobacteria</taxon>
        <taxon>Pseudomonadales</taxon>
        <taxon>Pseudomonadaceae</taxon>
        <taxon>Stutzerimonas</taxon>
    </lineage>
</organism>
<dbReference type="GO" id="GO:0022904">
    <property type="term" value="P:respiratory electron transport chain"/>
    <property type="evidence" value="ECO:0007669"/>
    <property type="project" value="InterPro"/>
</dbReference>
<gene>
    <name evidence="8" type="ORF">CXK91_13265</name>
</gene>
<evidence type="ECO:0000259" key="7">
    <source>
        <dbReference type="Pfam" id="PF01292"/>
    </source>
</evidence>
<dbReference type="SUPFAM" id="SSF81342">
    <property type="entry name" value="Transmembrane di-heme cytochromes"/>
    <property type="match status" value="1"/>
</dbReference>
<reference evidence="8 9" key="1">
    <citation type="submission" date="2018-01" db="EMBL/GenBank/DDBJ databases">
        <title>Denitrification phenotypes of diverse strains of Pseudomonas stutzeri.</title>
        <authorList>
            <person name="Milligan D.A."/>
            <person name="Bergaust L."/>
            <person name="Bakken L.R."/>
            <person name="Frostegard A."/>
        </authorList>
    </citation>
    <scope>NUCLEOTIDE SEQUENCE [LARGE SCALE GENOMIC DNA]</scope>
    <source>
        <strain evidence="8 9">24a13</strain>
    </source>
</reference>
<dbReference type="AlphaFoldDB" id="A0A2S4ALN8"/>
<feature type="transmembrane region" description="Helical" evidence="6">
    <location>
        <begin position="43"/>
        <end position="64"/>
    </location>
</feature>
<evidence type="ECO:0000256" key="1">
    <source>
        <dbReference type="ARBA" id="ARBA00004651"/>
    </source>
</evidence>
<dbReference type="GO" id="GO:0009055">
    <property type="term" value="F:electron transfer activity"/>
    <property type="evidence" value="ECO:0007669"/>
    <property type="project" value="InterPro"/>
</dbReference>
<sequence>MTAGWDIKARLLHWAIALTACFQQFSSLWMSDPGSQYLFPWHRLLGALTALIVLLFWLYSYAVYNLQRLFPWGRAGRLLVLHEGFGLLRGRLPASGPRRGLSSFVHGLGLLALSGCAVTGVILFAMIPPGHVGPPADGMAFTRYTLQHKFFGQSLWLYWYGHVAVAVVHQLKGDSVLGAIFGRRVPRAASSDQAESTSE</sequence>
<feature type="transmembrane region" description="Helical" evidence="6">
    <location>
        <begin position="150"/>
        <end position="168"/>
    </location>
</feature>
<evidence type="ECO:0000256" key="2">
    <source>
        <dbReference type="ARBA" id="ARBA00022475"/>
    </source>
</evidence>
<evidence type="ECO:0000256" key="5">
    <source>
        <dbReference type="ARBA" id="ARBA00023136"/>
    </source>
</evidence>
<comment type="caution">
    <text evidence="8">The sequence shown here is derived from an EMBL/GenBank/DDBJ whole genome shotgun (WGS) entry which is preliminary data.</text>
</comment>
<dbReference type="RefSeq" id="WP_103456602.1">
    <property type="nucleotide sequence ID" value="NZ_JAMOHQ010000002.1"/>
</dbReference>
<keyword evidence="5 6" id="KW-0472">Membrane</keyword>
<keyword evidence="2" id="KW-1003">Cell membrane</keyword>
<evidence type="ECO:0000256" key="3">
    <source>
        <dbReference type="ARBA" id="ARBA00022692"/>
    </source>
</evidence>
<evidence type="ECO:0000256" key="4">
    <source>
        <dbReference type="ARBA" id="ARBA00022989"/>
    </source>
</evidence>
<dbReference type="GO" id="GO:0005886">
    <property type="term" value="C:plasma membrane"/>
    <property type="evidence" value="ECO:0007669"/>
    <property type="project" value="UniProtKB-SubCell"/>
</dbReference>
<dbReference type="InterPro" id="IPR011577">
    <property type="entry name" value="Cyt_b561_bac/Ni-Hgenase"/>
</dbReference>
<dbReference type="Pfam" id="PF01292">
    <property type="entry name" value="Ni_hydr_CYTB"/>
    <property type="match status" value="1"/>
</dbReference>
<name>A0A2S4ALN8_STUST</name>
<dbReference type="OrthoDB" id="5793842at2"/>
<evidence type="ECO:0000313" key="8">
    <source>
        <dbReference type="EMBL" id="POH82299.1"/>
    </source>
</evidence>
<comment type="subcellular location">
    <subcellularLocation>
        <location evidence="1">Cell membrane</location>
        <topology evidence="1">Multi-pass membrane protein</topology>
    </subcellularLocation>
</comment>
<evidence type="ECO:0000256" key="6">
    <source>
        <dbReference type="SAM" id="Phobius"/>
    </source>
</evidence>
<accession>A0A2S4ALN8</accession>
<feature type="domain" description="Cytochrome b561 bacterial/Ni-hydrogenase" evidence="7">
    <location>
        <begin position="5"/>
        <end position="182"/>
    </location>
</feature>
<proteinExistence type="predicted"/>
<dbReference type="Proteomes" id="UP000237068">
    <property type="component" value="Unassembled WGS sequence"/>
</dbReference>
<dbReference type="InterPro" id="IPR016174">
    <property type="entry name" value="Di-haem_cyt_TM"/>
</dbReference>